<dbReference type="Proteomes" id="UP000679008">
    <property type="component" value="Unassembled WGS sequence"/>
</dbReference>
<feature type="signal peptide" evidence="1">
    <location>
        <begin position="1"/>
        <end position="19"/>
    </location>
</feature>
<dbReference type="EMBL" id="JAGPXB010000001">
    <property type="protein sequence ID" value="MBQ0907289.1"/>
    <property type="molecule type" value="Genomic_DNA"/>
</dbReference>
<feature type="chain" id="PRO_5045481806" evidence="1">
    <location>
        <begin position="20"/>
        <end position="96"/>
    </location>
</feature>
<proteinExistence type="predicted"/>
<evidence type="ECO:0000256" key="1">
    <source>
        <dbReference type="SAM" id="SignalP"/>
    </source>
</evidence>
<reference evidence="2 3" key="1">
    <citation type="submission" date="2021-04" db="EMBL/GenBank/DDBJ databases">
        <title>Description of novel Flavobacterium sp. F-328.</title>
        <authorList>
            <person name="Saticioglu I.B."/>
        </authorList>
    </citation>
    <scope>NUCLEOTIDE SEQUENCE [LARGE SCALE GENOMIC DNA]</scope>
    <source>
        <strain evidence="2 3">F-328</strain>
    </source>
</reference>
<keyword evidence="3" id="KW-1185">Reference proteome</keyword>
<accession>A0ABS5CZU0</accession>
<sequence length="96" mass="10708">MKKFLLSLAFMLMCSFAFANSLEINKVSKESIKLNLSKTSSLNVDGLVVKSCTYDVIDARTLKKVGEITVTDVPGMLPCNDSNLIREITEYINRVE</sequence>
<comment type="caution">
    <text evidence="2">The sequence shown here is derived from an EMBL/GenBank/DDBJ whole genome shotgun (WGS) entry which is preliminary data.</text>
</comment>
<gene>
    <name evidence="2" type="ORF">KBJ98_01080</name>
</gene>
<name>A0ABS5CZU0_9FLAO</name>
<dbReference type="RefSeq" id="WP_210787918.1">
    <property type="nucleotide sequence ID" value="NZ_JAGPXB010000001.1"/>
</dbReference>
<keyword evidence="1" id="KW-0732">Signal</keyword>
<evidence type="ECO:0000313" key="3">
    <source>
        <dbReference type="Proteomes" id="UP000679008"/>
    </source>
</evidence>
<evidence type="ECO:0000313" key="2">
    <source>
        <dbReference type="EMBL" id="MBQ0907289.1"/>
    </source>
</evidence>
<organism evidence="2 3">
    <name type="scientific">Flavobacterium erciyesense</name>
    <dbReference type="NCBI Taxonomy" id="2825842"/>
    <lineage>
        <taxon>Bacteria</taxon>
        <taxon>Pseudomonadati</taxon>
        <taxon>Bacteroidota</taxon>
        <taxon>Flavobacteriia</taxon>
        <taxon>Flavobacteriales</taxon>
        <taxon>Flavobacteriaceae</taxon>
        <taxon>Flavobacterium</taxon>
    </lineage>
</organism>
<protein>
    <submittedName>
        <fullName evidence="2">Uncharacterized protein</fullName>
    </submittedName>
</protein>